<keyword evidence="15" id="KW-0732">Signal</keyword>
<dbReference type="AlphaFoldDB" id="A0A839SWK7"/>
<evidence type="ECO:0000256" key="11">
    <source>
        <dbReference type="ARBA" id="ARBA00023004"/>
    </source>
</evidence>
<dbReference type="SUPFAM" id="SSF46626">
    <property type="entry name" value="Cytochrome c"/>
    <property type="match status" value="1"/>
</dbReference>
<keyword evidence="9" id="KW-0249">Electron transport</keyword>
<keyword evidence="18" id="KW-1185">Reference proteome</keyword>
<feature type="binding site" description="covalent" evidence="13">
    <location>
        <position position="65"/>
    </location>
    <ligand>
        <name>heme c</name>
        <dbReference type="ChEBI" id="CHEBI:61717"/>
    </ligand>
</feature>
<evidence type="ECO:0000313" key="18">
    <source>
        <dbReference type="Proteomes" id="UP000581135"/>
    </source>
</evidence>
<sequence length="249" mass="27412">MKKLVSKAIALSVLVLTGFATPSTAVQAAEVETPLPETHFSFDGIFGTWDKAELQRGFQVYNEVCAACHSLKLLSFRNLEQIGFSEEEVKAIAEQYTVFNGPNAFGEVEEVTAKPSDRIRGKGVYETAPDLSLMSKARAGGAEYVNALMIGYHEAPADEEPAPGTYYNIYFPGKQIAMPQPLFGDDVSYADGTETTVEQLSKDVSAFLAWAAEPHMEARKRMGVKVLLFLIVFTGMLYAVKRKIWADLH</sequence>
<evidence type="ECO:0000256" key="9">
    <source>
        <dbReference type="ARBA" id="ARBA00022982"/>
    </source>
</evidence>
<feature type="transmembrane region" description="Helical" evidence="14">
    <location>
        <begin position="222"/>
        <end position="240"/>
    </location>
</feature>
<evidence type="ECO:0000256" key="14">
    <source>
        <dbReference type="SAM" id="Phobius"/>
    </source>
</evidence>
<proteinExistence type="inferred from homology"/>
<feature type="binding site" description="covalent" evidence="13">
    <location>
        <position position="68"/>
    </location>
    <ligand>
        <name>heme c</name>
        <dbReference type="ChEBI" id="CHEBI:61717"/>
    </ligand>
</feature>
<evidence type="ECO:0000256" key="7">
    <source>
        <dbReference type="ARBA" id="ARBA00022692"/>
    </source>
</evidence>
<dbReference type="Gene3D" id="1.10.760.10">
    <property type="entry name" value="Cytochrome c-like domain"/>
    <property type="match status" value="1"/>
</dbReference>
<evidence type="ECO:0000256" key="8">
    <source>
        <dbReference type="ARBA" id="ARBA00022723"/>
    </source>
</evidence>
<dbReference type="InterPro" id="IPR021157">
    <property type="entry name" value="Cyt_c1_TM_anchor_C"/>
</dbReference>
<dbReference type="SUPFAM" id="SSF81496">
    <property type="entry name" value="Cytochrome c1 subunit of cytochrome bc1 complex (Ubiquinol-cytochrome c reductase), transmembrane anchor"/>
    <property type="match status" value="1"/>
</dbReference>
<evidence type="ECO:0000256" key="6">
    <source>
        <dbReference type="ARBA" id="ARBA00022660"/>
    </source>
</evidence>
<dbReference type="GO" id="GO:0009055">
    <property type="term" value="F:electron transfer activity"/>
    <property type="evidence" value="ECO:0007669"/>
    <property type="project" value="InterPro"/>
</dbReference>
<evidence type="ECO:0000256" key="5">
    <source>
        <dbReference type="ARBA" id="ARBA00022617"/>
    </source>
</evidence>
<feature type="binding site" description="covalent" evidence="13">
    <location>
        <position position="178"/>
    </location>
    <ligand>
        <name>heme c</name>
        <dbReference type="ChEBI" id="CHEBI:61717"/>
    </ligand>
</feature>
<feature type="binding site" description="covalent" evidence="13">
    <location>
        <position position="69"/>
    </location>
    <ligand>
        <name>heme c</name>
        <dbReference type="ChEBI" id="CHEBI:61717"/>
    </ligand>
</feature>
<keyword evidence="11 13" id="KW-0408">Iron</keyword>
<evidence type="ECO:0000256" key="2">
    <source>
        <dbReference type="ARBA" id="ARBA00006488"/>
    </source>
</evidence>
<dbReference type="Gene3D" id="1.20.5.100">
    <property type="entry name" value="Cytochrome c1, transmembrane anchor, C-terminal"/>
    <property type="match status" value="1"/>
</dbReference>
<feature type="signal peptide" evidence="15">
    <location>
        <begin position="1"/>
        <end position="28"/>
    </location>
</feature>
<keyword evidence="10 14" id="KW-1133">Transmembrane helix</keyword>
<comment type="cofactor">
    <cofactor evidence="13">
        <name>heme c</name>
        <dbReference type="ChEBI" id="CHEBI:61717"/>
    </cofactor>
    <text evidence="13">Binds 1 heme c group covalently per subunit.</text>
</comment>
<evidence type="ECO:0000256" key="15">
    <source>
        <dbReference type="SAM" id="SignalP"/>
    </source>
</evidence>
<dbReference type="Pfam" id="PF02167">
    <property type="entry name" value="Cytochrom_C1"/>
    <property type="match status" value="1"/>
</dbReference>
<reference evidence="17 18" key="1">
    <citation type="submission" date="2020-08" db="EMBL/GenBank/DDBJ databases">
        <title>Genomic Encyclopedia of Type Strains, Phase III (KMG-III): the genomes of soil and plant-associated and newly described type strains.</title>
        <authorList>
            <person name="Whitman W."/>
        </authorList>
    </citation>
    <scope>NUCLEOTIDE SEQUENCE [LARGE SCALE GENOMIC DNA]</scope>
    <source>
        <strain evidence="17 18">CECT 8803</strain>
    </source>
</reference>
<comment type="subcellular location">
    <subcellularLocation>
        <location evidence="1">Membrane</location>
    </subcellularLocation>
</comment>
<name>A0A839SWK7_9PROT</name>
<comment type="similarity">
    <text evidence="2">Belongs to the cytochrome c family.</text>
</comment>
<keyword evidence="12 14" id="KW-0472">Membrane</keyword>
<feature type="chain" id="PRO_5033050216" description="Cytochrome c1" evidence="15">
    <location>
        <begin position="29"/>
        <end position="249"/>
    </location>
</feature>
<dbReference type="EMBL" id="JACHXA010000010">
    <property type="protein sequence ID" value="MBB3066688.1"/>
    <property type="molecule type" value="Genomic_DNA"/>
</dbReference>
<evidence type="ECO:0000256" key="4">
    <source>
        <dbReference type="ARBA" id="ARBA00022448"/>
    </source>
</evidence>
<dbReference type="PANTHER" id="PTHR10266:SF3">
    <property type="entry name" value="CYTOCHROME C1, HEME PROTEIN, MITOCHONDRIAL"/>
    <property type="match status" value="1"/>
</dbReference>
<dbReference type="RefSeq" id="WP_183417520.1">
    <property type="nucleotide sequence ID" value="NZ_JACHXA010000010.1"/>
</dbReference>
<comment type="caution">
    <text evidence="17">The sequence shown here is derived from an EMBL/GenBank/DDBJ whole genome shotgun (WGS) entry which is preliminary data.</text>
</comment>
<dbReference type="GO" id="GO:0020037">
    <property type="term" value="F:heme binding"/>
    <property type="evidence" value="ECO:0007669"/>
    <property type="project" value="InterPro"/>
</dbReference>
<evidence type="ECO:0000256" key="10">
    <source>
        <dbReference type="ARBA" id="ARBA00022989"/>
    </source>
</evidence>
<accession>A0A839SWK7</accession>
<keyword evidence="7 14" id="KW-0812">Transmembrane</keyword>
<dbReference type="GO" id="GO:0046872">
    <property type="term" value="F:metal ion binding"/>
    <property type="evidence" value="ECO:0007669"/>
    <property type="project" value="UniProtKB-KW"/>
</dbReference>
<dbReference type="PANTHER" id="PTHR10266">
    <property type="entry name" value="CYTOCHROME C1"/>
    <property type="match status" value="1"/>
</dbReference>
<feature type="domain" description="Cytochrome c" evidence="16">
    <location>
        <begin position="52"/>
        <end position="194"/>
    </location>
</feature>
<evidence type="ECO:0000313" key="17">
    <source>
        <dbReference type="EMBL" id="MBB3066688.1"/>
    </source>
</evidence>
<evidence type="ECO:0000256" key="1">
    <source>
        <dbReference type="ARBA" id="ARBA00004370"/>
    </source>
</evidence>
<protein>
    <recommendedName>
        <fullName evidence="3">Cytochrome c1</fullName>
    </recommendedName>
</protein>
<dbReference type="GO" id="GO:0016020">
    <property type="term" value="C:membrane"/>
    <property type="evidence" value="ECO:0007669"/>
    <property type="project" value="UniProtKB-SubCell"/>
</dbReference>
<gene>
    <name evidence="17" type="ORF">FHR98_002998</name>
</gene>
<evidence type="ECO:0000256" key="3">
    <source>
        <dbReference type="ARBA" id="ARBA00016165"/>
    </source>
</evidence>
<dbReference type="InterPro" id="IPR009056">
    <property type="entry name" value="Cyt_c-like_dom"/>
</dbReference>
<dbReference type="PRINTS" id="PR00603">
    <property type="entry name" value="CYTOCHROMEC1"/>
</dbReference>
<keyword evidence="8 13" id="KW-0479">Metal-binding</keyword>
<organism evidence="17 18">
    <name type="scientific">Limibacillus halophilus</name>
    <dbReference type="NCBI Taxonomy" id="1579333"/>
    <lineage>
        <taxon>Bacteria</taxon>
        <taxon>Pseudomonadati</taxon>
        <taxon>Pseudomonadota</taxon>
        <taxon>Alphaproteobacteria</taxon>
        <taxon>Rhodospirillales</taxon>
        <taxon>Rhodovibrionaceae</taxon>
        <taxon>Limibacillus</taxon>
    </lineage>
</organism>
<evidence type="ECO:0000256" key="13">
    <source>
        <dbReference type="PIRSR" id="PIRSR602326-1"/>
    </source>
</evidence>
<evidence type="ECO:0000259" key="16">
    <source>
        <dbReference type="PROSITE" id="PS51007"/>
    </source>
</evidence>
<keyword evidence="4" id="KW-0813">Transport</keyword>
<dbReference type="PROSITE" id="PS51007">
    <property type="entry name" value="CYTC"/>
    <property type="match status" value="1"/>
</dbReference>
<dbReference type="InterPro" id="IPR036909">
    <property type="entry name" value="Cyt_c-like_dom_sf"/>
</dbReference>
<evidence type="ECO:0000256" key="12">
    <source>
        <dbReference type="ARBA" id="ARBA00023136"/>
    </source>
</evidence>
<keyword evidence="6" id="KW-0679">Respiratory chain</keyword>
<keyword evidence="5 13" id="KW-0349">Heme</keyword>
<dbReference type="Proteomes" id="UP000581135">
    <property type="component" value="Unassembled WGS sequence"/>
</dbReference>
<dbReference type="InterPro" id="IPR002326">
    <property type="entry name" value="Cyt_c1"/>
</dbReference>